<dbReference type="InterPro" id="IPR027417">
    <property type="entry name" value="P-loop_NTPase"/>
</dbReference>
<gene>
    <name evidence="4" type="ORF">ACJMK2_025413</name>
</gene>
<dbReference type="AlphaFoldDB" id="A0ABD3XGX9"/>
<organism evidence="4 5">
    <name type="scientific">Sinanodonta woodiana</name>
    <name type="common">Chinese pond mussel</name>
    <name type="synonym">Anodonta woodiana</name>
    <dbReference type="NCBI Taxonomy" id="1069815"/>
    <lineage>
        <taxon>Eukaryota</taxon>
        <taxon>Metazoa</taxon>
        <taxon>Spiralia</taxon>
        <taxon>Lophotrochozoa</taxon>
        <taxon>Mollusca</taxon>
        <taxon>Bivalvia</taxon>
        <taxon>Autobranchia</taxon>
        <taxon>Heteroconchia</taxon>
        <taxon>Palaeoheterodonta</taxon>
        <taxon>Unionida</taxon>
        <taxon>Unionoidea</taxon>
        <taxon>Unionidae</taxon>
        <taxon>Unioninae</taxon>
        <taxon>Sinanodonta</taxon>
    </lineage>
</organism>
<dbReference type="SUPFAM" id="SSF52540">
    <property type="entry name" value="P-loop containing nucleoside triphosphate hydrolases"/>
    <property type="match status" value="1"/>
</dbReference>
<dbReference type="PANTHER" id="PTHR15723:SF0">
    <property type="entry name" value="CARBOHYDRATE SULFOTRANSFERASE 15"/>
    <property type="match status" value="1"/>
</dbReference>
<accession>A0ABD3XGX9</accession>
<feature type="region of interest" description="Disordered" evidence="1">
    <location>
        <begin position="106"/>
        <end position="126"/>
    </location>
</feature>
<dbReference type="InterPro" id="IPR000863">
    <property type="entry name" value="Sulfotransferase_dom"/>
</dbReference>
<keyword evidence="2" id="KW-1133">Transmembrane helix</keyword>
<evidence type="ECO:0000313" key="4">
    <source>
        <dbReference type="EMBL" id="KAL3885342.1"/>
    </source>
</evidence>
<evidence type="ECO:0000256" key="2">
    <source>
        <dbReference type="SAM" id="Phobius"/>
    </source>
</evidence>
<dbReference type="PANTHER" id="PTHR15723">
    <property type="entry name" value="CARBOHYDRATE SULFOTRANSFERASE 15"/>
    <property type="match status" value="1"/>
</dbReference>
<keyword evidence="2" id="KW-0812">Transmembrane</keyword>
<dbReference type="Pfam" id="PF00685">
    <property type="entry name" value="Sulfotransfer_1"/>
    <property type="match status" value="1"/>
</dbReference>
<keyword evidence="2" id="KW-0472">Membrane</keyword>
<name>A0ABD3XGX9_SINWO</name>
<dbReference type="EMBL" id="JBJQND010000002">
    <property type="protein sequence ID" value="KAL3885342.1"/>
    <property type="molecule type" value="Genomic_DNA"/>
</dbReference>
<feature type="region of interest" description="Disordered" evidence="1">
    <location>
        <begin position="58"/>
        <end position="82"/>
    </location>
</feature>
<feature type="compositionally biased region" description="Polar residues" evidence="1">
    <location>
        <begin position="115"/>
        <end position="126"/>
    </location>
</feature>
<feature type="transmembrane region" description="Helical" evidence="2">
    <location>
        <begin position="21"/>
        <end position="39"/>
    </location>
</feature>
<evidence type="ECO:0000259" key="3">
    <source>
        <dbReference type="Pfam" id="PF00685"/>
    </source>
</evidence>
<protein>
    <recommendedName>
        <fullName evidence="3">Sulfotransferase domain-containing protein</fullName>
    </recommendedName>
</protein>
<comment type="caution">
    <text evidence="4">The sequence shown here is derived from an EMBL/GenBank/DDBJ whole genome shotgun (WGS) entry which is preliminary data.</text>
</comment>
<feature type="domain" description="Sulfotransferase" evidence="3">
    <location>
        <begin position="348"/>
        <end position="489"/>
    </location>
</feature>
<dbReference type="Gene3D" id="3.40.50.300">
    <property type="entry name" value="P-loop containing nucleotide triphosphate hydrolases"/>
    <property type="match status" value="1"/>
</dbReference>
<dbReference type="Proteomes" id="UP001634394">
    <property type="component" value="Unassembled WGS sequence"/>
</dbReference>
<keyword evidence="5" id="KW-1185">Reference proteome</keyword>
<evidence type="ECO:0000256" key="1">
    <source>
        <dbReference type="SAM" id="MobiDB-lite"/>
    </source>
</evidence>
<proteinExistence type="predicted"/>
<evidence type="ECO:0000313" key="5">
    <source>
        <dbReference type="Proteomes" id="UP001634394"/>
    </source>
</evidence>
<dbReference type="InterPro" id="IPR052654">
    <property type="entry name" value="CS_Sulfotransferase"/>
</dbReference>
<reference evidence="4 5" key="1">
    <citation type="submission" date="2024-11" db="EMBL/GenBank/DDBJ databases">
        <title>Chromosome-level genome assembly of the freshwater bivalve Anodonta woodiana.</title>
        <authorList>
            <person name="Chen X."/>
        </authorList>
    </citation>
    <scope>NUCLEOTIDE SEQUENCE [LARGE SCALE GENOMIC DNA]</scope>
    <source>
        <strain evidence="4">MN2024</strain>
        <tissue evidence="4">Gills</tissue>
    </source>
</reference>
<feature type="compositionally biased region" description="Low complexity" evidence="1">
    <location>
        <begin position="69"/>
        <end position="81"/>
    </location>
</feature>
<sequence>MVFIFKSYFIWTRKHFKVLSASLKYVIGFSVLFVLFMHIDIRFKSKVQIDVHLQHKAEGSLSETDDSQNPNSETNSSTNGSEFEHLARLRKVSSVTLHPESLVARSPIRDRNSNVEKITQNNPSSSTQFQTLKQRKILNGNYGSVQKSVPIIPKRKSRYYKISYHNGNRLYNCTIPSRRRMRMPYEDLLCLEKPNVLQNFKNPCWYAMSRYSQHTTLRCLPYFHIFGVCKSGTSDLFHRLIRHPMIVPNTGIMEKETWYWTWKRYGISGIDHAPARTLNFDDYLDMFDAIRIQQYKVHLDGGGTYFPLVTGHGDPMDLWDHTMWRYIPQNNYLAEEPDVLAPDLIRHINPDVKLILILRNPIERLYSHYLHGNYGTTASSFHFDVIRSIEAMQSCLSKQSVRACLYNETLMHELKVPLSASMYVVHLREWLRVFPRQQIFILRFEDYIEDMKSSLSNLFRFLQLDDIPDEQMQRIVSIPRFYKTEKKDYAGAIYRETKEVLRQFFSPYTRRLATLLNDSLYTWDDLKF</sequence>